<dbReference type="Pfam" id="PF02446">
    <property type="entry name" value="Glyco_hydro_77"/>
    <property type="match status" value="1"/>
</dbReference>
<protein>
    <recommendedName>
        <fullName evidence="4 10">4-alpha-glucanotransferase</fullName>
        <ecNumber evidence="3 10">2.4.1.25</ecNumber>
    </recommendedName>
    <alternativeName>
        <fullName evidence="8 10">Amylomaltase</fullName>
    </alternativeName>
    <alternativeName>
        <fullName evidence="9 10">Disproportionating enzyme</fullName>
    </alternativeName>
</protein>
<reference evidence="12" key="1">
    <citation type="submission" date="2016-11" db="EMBL/GenBank/DDBJ databases">
        <authorList>
            <person name="Varghese N."/>
            <person name="Submissions S."/>
        </authorList>
    </citation>
    <scope>NUCLEOTIDE SEQUENCE [LARGE SCALE GENOMIC DNA]</scope>
    <source>
        <strain evidence="12">DSM 26910</strain>
    </source>
</reference>
<evidence type="ECO:0000256" key="6">
    <source>
        <dbReference type="ARBA" id="ARBA00022679"/>
    </source>
</evidence>
<dbReference type="PANTHER" id="PTHR32438:SF5">
    <property type="entry name" value="4-ALPHA-GLUCANOTRANSFERASE DPE1, CHLOROPLASTIC_AMYLOPLASTIC"/>
    <property type="match status" value="1"/>
</dbReference>
<dbReference type="Proteomes" id="UP000184164">
    <property type="component" value="Unassembled WGS sequence"/>
</dbReference>
<evidence type="ECO:0000313" key="11">
    <source>
        <dbReference type="EMBL" id="SHF29102.1"/>
    </source>
</evidence>
<dbReference type="SUPFAM" id="SSF51445">
    <property type="entry name" value="(Trans)glycosidases"/>
    <property type="match status" value="1"/>
</dbReference>
<evidence type="ECO:0000256" key="4">
    <source>
        <dbReference type="ARBA" id="ARBA00020295"/>
    </source>
</evidence>
<evidence type="ECO:0000313" key="12">
    <source>
        <dbReference type="Proteomes" id="UP000184164"/>
    </source>
</evidence>
<evidence type="ECO:0000256" key="5">
    <source>
        <dbReference type="ARBA" id="ARBA00022676"/>
    </source>
</evidence>
<dbReference type="STRING" id="1484053.SAMN05444274_104310"/>
<dbReference type="GO" id="GO:0005975">
    <property type="term" value="P:carbohydrate metabolic process"/>
    <property type="evidence" value="ECO:0007669"/>
    <property type="project" value="InterPro"/>
</dbReference>
<dbReference type="Gene3D" id="3.20.20.80">
    <property type="entry name" value="Glycosidases"/>
    <property type="match status" value="1"/>
</dbReference>
<evidence type="ECO:0000256" key="8">
    <source>
        <dbReference type="ARBA" id="ARBA00031423"/>
    </source>
</evidence>
<organism evidence="11 12">
    <name type="scientific">Mariniphaga anaerophila</name>
    <dbReference type="NCBI Taxonomy" id="1484053"/>
    <lineage>
        <taxon>Bacteria</taxon>
        <taxon>Pseudomonadati</taxon>
        <taxon>Bacteroidota</taxon>
        <taxon>Bacteroidia</taxon>
        <taxon>Marinilabiliales</taxon>
        <taxon>Prolixibacteraceae</taxon>
        <taxon>Mariniphaga</taxon>
    </lineage>
</organism>
<dbReference type="InterPro" id="IPR017853">
    <property type="entry name" value="GH"/>
</dbReference>
<evidence type="ECO:0000256" key="1">
    <source>
        <dbReference type="ARBA" id="ARBA00000439"/>
    </source>
</evidence>
<dbReference type="EMBL" id="FQUM01000004">
    <property type="protein sequence ID" value="SHF29102.1"/>
    <property type="molecule type" value="Genomic_DNA"/>
</dbReference>
<keyword evidence="12" id="KW-1185">Reference proteome</keyword>
<evidence type="ECO:0000256" key="7">
    <source>
        <dbReference type="ARBA" id="ARBA00023277"/>
    </source>
</evidence>
<dbReference type="AlphaFoldDB" id="A0A1M5AGR2"/>
<sequence length="496" mass="57603">MVKRNSGVLAHVTSLPGQEGIGTLGKDAFRFIDFLAETGQTFWQILPLGPVGYGNSPYQCYSAFAGNPLLIDLNLLVEEDILSRNDLEKRPRFLTTRVDFLKVEKWKYPLLRKAFENFQKGKNIELQNSYHHFLEEHGWWLHDYALFMAAKVHFKNAHWSNWEHGLKFRESKALQDYSELLSSEIEFRKFVQFLFFKQWFRLKSYAREKEIQILGDMPLYVSGDSVDIWANTDIFVLDEQLKPTCVGGVPPDYFSGTGQLWGNPVFNWERLQERDFDWWLARLHFNVHLFDKVRIDHFRGLESFWSVPAAEKTAINGQWVPANGFQVLEKFKEQVGSLPLIAEDLGLITPEVENLRNAFNLPGMKVLQFAFSSDPTNEHLPHNYLQNFVAYTGTHDNDTTLGWLQALKGDEHKMVKRYLGSDPDAALEKGIEWIWSSAARSAVLPMQDLLQLGTESRLNTPGVATGNWEWRFNWRQLKSTQKKFLLELTEKYNRKN</sequence>
<evidence type="ECO:0000256" key="3">
    <source>
        <dbReference type="ARBA" id="ARBA00012560"/>
    </source>
</evidence>
<keyword evidence="6 10" id="KW-0808">Transferase</keyword>
<keyword evidence="7 10" id="KW-0119">Carbohydrate metabolism</keyword>
<accession>A0A1M5AGR2</accession>
<comment type="similarity">
    <text evidence="2 10">Belongs to the disproportionating enzyme family.</text>
</comment>
<dbReference type="PANTHER" id="PTHR32438">
    <property type="entry name" value="4-ALPHA-GLUCANOTRANSFERASE DPE1, CHLOROPLASTIC/AMYLOPLASTIC"/>
    <property type="match status" value="1"/>
</dbReference>
<dbReference type="RefSeq" id="WP_073001386.1">
    <property type="nucleotide sequence ID" value="NZ_FQUM01000004.1"/>
</dbReference>
<proteinExistence type="inferred from homology"/>
<dbReference type="EC" id="2.4.1.25" evidence="3 10"/>
<dbReference type="NCBIfam" id="NF011080">
    <property type="entry name" value="PRK14508.1-3"/>
    <property type="match status" value="1"/>
</dbReference>
<dbReference type="GO" id="GO:0004134">
    <property type="term" value="F:4-alpha-glucanotransferase activity"/>
    <property type="evidence" value="ECO:0007669"/>
    <property type="project" value="UniProtKB-EC"/>
</dbReference>
<dbReference type="NCBIfam" id="TIGR00217">
    <property type="entry name" value="malQ"/>
    <property type="match status" value="1"/>
</dbReference>
<gene>
    <name evidence="11" type="ORF">SAMN05444274_104310</name>
</gene>
<evidence type="ECO:0000256" key="9">
    <source>
        <dbReference type="ARBA" id="ARBA00031501"/>
    </source>
</evidence>
<dbReference type="NCBIfam" id="NF011079">
    <property type="entry name" value="PRK14508.1-2"/>
    <property type="match status" value="1"/>
</dbReference>
<name>A0A1M5AGR2_9BACT</name>
<evidence type="ECO:0000256" key="2">
    <source>
        <dbReference type="ARBA" id="ARBA00005684"/>
    </source>
</evidence>
<comment type="catalytic activity">
    <reaction evidence="1 10">
        <text>Transfers a segment of a (1-&gt;4)-alpha-D-glucan to a new position in an acceptor, which may be glucose or a (1-&gt;4)-alpha-D-glucan.</text>
        <dbReference type="EC" id="2.4.1.25"/>
    </reaction>
</comment>
<evidence type="ECO:0000256" key="10">
    <source>
        <dbReference type="RuleBase" id="RU361207"/>
    </source>
</evidence>
<dbReference type="OrthoDB" id="9811841at2"/>
<dbReference type="InterPro" id="IPR003385">
    <property type="entry name" value="Glyco_hydro_77"/>
</dbReference>
<keyword evidence="5 10" id="KW-0328">Glycosyltransferase</keyword>